<dbReference type="InterPro" id="IPR036291">
    <property type="entry name" value="NAD(P)-bd_dom_sf"/>
</dbReference>
<dbReference type="SUPFAM" id="SSF51735">
    <property type="entry name" value="NAD(P)-binding Rossmann-fold domains"/>
    <property type="match status" value="1"/>
</dbReference>
<comment type="caution">
    <text evidence="3">The sequence shown here is derived from an EMBL/GenBank/DDBJ whole genome shotgun (WGS) entry which is preliminary data.</text>
</comment>
<name>A0A9P9YXU5_9MUSC</name>
<dbReference type="SMART" id="SM00822">
    <property type="entry name" value="PKS_KR"/>
    <property type="match status" value="1"/>
</dbReference>
<protein>
    <recommendedName>
        <fullName evidence="2">Ketoreductase domain-containing protein</fullName>
    </recommendedName>
</protein>
<dbReference type="GO" id="GO:0016491">
    <property type="term" value="F:oxidoreductase activity"/>
    <property type="evidence" value="ECO:0007669"/>
    <property type="project" value="UniProtKB-KW"/>
</dbReference>
<dbReference type="PANTHER" id="PTHR43975:SF2">
    <property type="entry name" value="EG:BACR7A4.14 PROTEIN-RELATED"/>
    <property type="match status" value="1"/>
</dbReference>
<dbReference type="InterPro" id="IPR057326">
    <property type="entry name" value="KR_dom"/>
</dbReference>
<dbReference type="InterPro" id="IPR002347">
    <property type="entry name" value="SDR_fam"/>
</dbReference>
<feature type="domain" description="Ketoreductase" evidence="2">
    <location>
        <begin position="14"/>
        <end position="193"/>
    </location>
</feature>
<dbReference type="PANTHER" id="PTHR43975">
    <property type="entry name" value="ZGC:101858"/>
    <property type="match status" value="1"/>
</dbReference>
<dbReference type="Proteomes" id="UP001059596">
    <property type="component" value="Chromosome 3R"/>
</dbReference>
<evidence type="ECO:0000313" key="4">
    <source>
        <dbReference type="Proteomes" id="UP001059596"/>
    </source>
</evidence>
<sequence>MGSKGKVGLDFSGKVVLITGAASGIGAATAEMFSKLGACLALVDREEEGLLCLMKRCMETGNEPYGIAGDLLKTAEIECIARKTTERFDGKLDVLVNGAGVWSTGTLQGTELAAFTHFMEANVRSGFYLTKLLLPQLLQSRGSIVNVSSVCGLRAFPNQVAYNMSKAAVDQFTRSLALDLGPHGVRVNAVNPGLIRTNLHKAGGMDEHSYAEFLELSKKTHALGRIGEPTEVASAICFLASELASFVTGVTLPVDGGKQVMCPL</sequence>
<dbReference type="InterPro" id="IPR020904">
    <property type="entry name" value="Sc_DH/Rdtase_CS"/>
</dbReference>
<evidence type="ECO:0000259" key="2">
    <source>
        <dbReference type="SMART" id="SM00822"/>
    </source>
</evidence>
<dbReference type="AlphaFoldDB" id="A0A9P9YXU5"/>
<organism evidence="3 4">
    <name type="scientific">Drosophila gunungcola</name>
    <name type="common">fruit fly</name>
    <dbReference type="NCBI Taxonomy" id="103775"/>
    <lineage>
        <taxon>Eukaryota</taxon>
        <taxon>Metazoa</taxon>
        <taxon>Ecdysozoa</taxon>
        <taxon>Arthropoda</taxon>
        <taxon>Hexapoda</taxon>
        <taxon>Insecta</taxon>
        <taxon>Pterygota</taxon>
        <taxon>Neoptera</taxon>
        <taxon>Endopterygota</taxon>
        <taxon>Diptera</taxon>
        <taxon>Brachycera</taxon>
        <taxon>Muscomorpha</taxon>
        <taxon>Ephydroidea</taxon>
        <taxon>Drosophilidae</taxon>
        <taxon>Drosophila</taxon>
        <taxon>Sophophora</taxon>
    </lineage>
</organism>
<evidence type="ECO:0000313" key="3">
    <source>
        <dbReference type="EMBL" id="KAI8044768.1"/>
    </source>
</evidence>
<dbReference type="PROSITE" id="PS00061">
    <property type="entry name" value="ADH_SHORT"/>
    <property type="match status" value="1"/>
</dbReference>
<dbReference type="Pfam" id="PF13561">
    <property type="entry name" value="adh_short_C2"/>
    <property type="match status" value="1"/>
</dbReference>
<reference evidence="3" key="1">
    <citation type="journal article" date="2023" name="Genome Biol. Evol.">
        <title>Long-read-based Genome Assembly of Drosophila gunungcola Reveals Fewer Chemosensory Genes in Flower-breeding Species.</title>
        <authorList>
            <person name="Negi A."/>
            <person name="Liao B.Y."/>
            <person name="Yeh S.D."/>
        </authorList>
    </citation>
    <scope>NUCLEOTIDE SEQUENCE</scope>
    <source>
        <strain evidence="3">Sukarami</strain>
    </source>
</reference>
<dbReference type="GO" id="GO:0006629">
    <property type="term" value="P:lipid metabolic process"/>
    <property type="evidence" value="ECO:0007669"/>
    <property type="project" value="UniProtKB-ARBA"/>
</dbReference>
<dbReference type="PRINTS" id="PR00081">
    <property type="entry name" value="GDHRDH"/>
</dbReference>
<dbReference type="Gene3D" id="3.40.50.720">
    <property type="entry name" value="NAD(P)-binding Rossmann-like Domain"/>
    <property type="match status" value="1"/>
</dbReference>
<dbReference type="PRINTS" id="PR00080">
    <property type="entry name" value="SDRFAMILY"/>
</dbReference>
<dbReference type="OrthoDB" id="47007at2759"/>
<dbReference type="EMBL" id="JAMKOV010000001">
    <property type="protein sequence ID" value="KAI8044768.1"/>
    <property type="molecule type" value="Genomic_DNA"/>
</dbReference>
<keyword evidence="1" id="KW-0560">Oxidoreductase</keyword>
<dbReference type="FunFam" id="3.40.50.720:FF:000084">
    <property type="entry name" value="Short-chain dehydrogenase reductase"/>
    <property type="match status" value="1"/>
</dbReference>
<proteinExistence type="predicted"/>
<evidence type="ECO:0000256" key="1">
    <source>
        <dbReference type="ARBA" id="ARBA00023002"/>
    </source>
</evidence>
<accession>A0A9P9YXU5</accession>
<gene>
    <name evidence="3" type="ORF">M5D96_000940</name>
</gene>
<keyword evidence="4" id="KW-1185">Reference proteome</keyword>